<dbReference type="InterPro" id="IPR036615">
    <property type="entry name" value="Mur_ligase_C_dom_sf"/>
</dbReference>
<dbReference type="Proteomes" id="UP001476950">
    <property type="component" value="Unassembled WGS sequence"/>
</dbReference>
<evidence type="ECO:0000256" key="1">
    <source>
        <dbReference type="ARBA" id="ARBA00022490"/>
    </source>
</evidence>
<dbReference type="HAMAP" id="MF_02019">
    <property type="entry name" value="MurF"/>
    <property type="match status" value="1"/>
</dbReference>
<dbReference type="NCBIfam" id="TIGR01143">
    <property type="entry name" value="murF"/>
    <property type="match status" value="1"/>
</dbReference>
<dbReference type="Gene3D" id="3.40.1190.10">
    <property type="entry name" value="Mur-like, catalytic domain"/>
    <property type="match status" value="1"/>
</dbReference>
<evidence type="ECO:0000256" key="5">
    <source>
        <dbReference type="ARBA" id="ARBA00022840"/>
    </source>
</evidence>
<dbReference type="EC" id="6.3.2.10" evidence="10 11"/>
<dbReference type="RefSeq" id="WP_190453726.1">
    <property type="nucleotide sequence ID" value="NZ_JAMPLM010000001.1"/>
</dbReference>
<comment type="catalytic activity">
    <reaction evidence="10 11">
        <text>D-alanyl-D-alanine + UDP-N-acetyl-alpha-D-muramoyl-L-alanyl-gamma-D-glutamyl-meso-2,6-diaminopimelate + ATP = UDP-N-acetyl-alpha-D-muramoyl-L-alanyl-gamma-D-glutamyl-meso-2,6-diaminopimeloyl-D-alanyl-D-alanine + ADP + phosphate + H(+)</text>
        <dbReference type="Rhea" id="RHEA:28374"/>
        <dbReference type="ChEBI" id="CHEBI:15378"/>
        <dbReference type="ChEBI" id="CHEBI:30616"/>
        <dbReference type="ChEBI" id="CHEBI:43474"/>
        <dbReference type="ChEBI" id="CHEBI:57822"/>
        <dbReference type="ChEBI" id="CHEBI:61386"/>
        <dbReference type="ChEBI" id="CHEBI:83905"/>
        <dbReference type="ChEBI" id="CHEBI:456216"/>
        <dbReference type="EC" id="6.3.2.10"/>
    </reaction>
</comment>
<keyword evidence="8 10" id="KW-0131">Cell cycle</keyword>
<keyword evidence="9 10" id="KW-0961">Cell wall biogenesis/degradation</keyword>
<dbReference type="InterPro" id="IPR035911">
    <property type="entry name" value="MurE/MurF_N"/>
</dbReference>
<evidence type="ECO:0000256" key="3">
    <source>
        <dbReference type="ARBA" id="ARBA00022618"/>
    </source>
</evidence>
<evidence type="ECO:0000313" key="16">
    <source>
        <dbReference type="Proteomes" id="UP001476950"/>
    </source>
</evidence>
<comment type="caution">
    <text evidence="15">The sequence shown here is derived from an EMBL/GenBank/DDBJ whole genome shotgun (WGS) entry which is preliminary data.</text>
</comment>
<evidence type="ECO:0000313" key="15">
    <source>
        <dbReference type="EMBL" id="MEP1057061.1"/>
    </source>
</evidence>
<name>A0ABV0KDA4_9CYAN</name>
<keyword evidence="5 10" id="KW-0067">ATP-binding</keyword>
<evidence type="ECO:0000256" key="2">
    <source>
        <dbReference type="ARBA" id="ARBA00022598"/>
    </source>
</evidence>
<dbReference type="GO" id="GO:0016874">
    <property type="term" value="F:ligase activity"/>
    <property type="evidence" value="ECO:0007669"/>
    <property type="project" value="UniProtKB-KW"/>
</dbReference>
<evidence type="ECO:0000256" key="7">
    <source>
        <dbReference type="ARBA" id="ARBA00022984"/>
    </source>
</evidence>
<proteinExistence type="inferred from homology"/>
<comment type="pathway">
    <text evidence="10 11">Cell wall biogenesis; peptidoglycan biosynthesis.</text>
</comment>
<feature type="domain" description="Mur ligase central" evidence="14">
    <location>
        <begin position="120"/>
        <end position="298"/>
    </location>
</feature>
<evidence type="ECO:0000256" key="10">
    <source>
        <dbReference type="HAMAP-Rule" id="MF_02019"/>
    </source>
</evidence>
<accession>A0ABV0KDA4</accession>
<comment type="function">
    <text evidence="10 11">Involved in cell wall formation. Catalyzes the final step in the synthesis of UDP-N-acetylmuramoyl-pentapeptide, the precursor of murein.</text>
</comment>
<reference evidence="15 16" key="1">
    <citation type="submission" date="2022-04" db="EMBL/GenBank/DDBJ databases">
        <title>Positive selection, recombination, and allopatry shape intraspecific diversity of widespread and dominant cyanobacteria.</title>
        <authorList>
            <person name="Wei J."/>
            <person name="Shu W."/>
            <person name="Hu C."/>
        </authorList>
    </citation>
    <scope>NUCLEOTIDE SEQUENCE [LARGE SCALE GENOMIC DNA]</scope>
    <source>
        <strain evidence="15 16">AS-A4</strain>
    </source>
</reference>
<dbReference type="Pfam" id="PF01225">
    <property type="entry name" value="Mur_ligase"/>
    <property type="match status" value="1"/>
</dbReference>
<keyword evidence="6 10" id="KW-0133">Cell shape</keyword>
<keyword evidence="1 10" id="KW-0963">Cytoplasm</keyword>
<dbReference type="InterPro" id="IPR051046">
    <property type="entry name" value="MurCDEF_CellWall_CoF430Synth"/>
</dbReference>
<gene>
    <name evidence="10" type="primary">murF</name>
    <name evidence="15" type="ORF">NDI38_01340</name>
</gene>
<keyword evidence="4 10" id="KW-0547">Nucleotide-binding</keyword>
<evidence type="ECO:0000256" key="8">
    <source>
        <dbReference type="ARBA" id="ARBA00023306"/>
    </source>
</evidence>
<comment type="similarity">
    <text evidence="10">Belongs to the MurCDEF family. MurF subfamily.</text>
</comment>
<feature type="domain" description="Mur ligase N-terminal catalytic" evidence="12">
    <location>
        <begin position="32"/>
        <end position="106"/>
    </location>
</feature>
<dbReference type="InterPro" id="IPR000713">
    <property type="entry name" value="Mur_ligase_N"/>
</dbReference>
<comment type="subcellular location">
    <subcellularLocation>
        <location evidence="10 11">Cytoplasm</location>
    </subcellularLocation>
</comment>
<dbReference type="SUPFAM" id="SSF53244">
    <property type="entry name" value="MurD-like peptide ligases, peptide-binding domain"/>
    <property type="match status" value="1"/>
</dbReference>
<evidence type="ECO:0000256" key="4">
    <source>
        <dbReference type="ARBA" id="ARBA00022741"/>
    </source>
</evidence>
<evidence type="ECO:0000256" key="11">
    <source>
        <dbReference type="RuleBase" id="RU004136"/>
    </source>
</evidence>
<sequence length="482" mass="51769">MSFRATIAQLSDILGTTPTNPATADLTALAAGITTDTRLLKAGDVFLALRGETFDGHAFIERATAKGAIAAIVDQRWHDDSAANSDTSALPLLPVADTLQAYQAIAHWWRNQFTIPVVAVTGSVGKTTTKELIAAVLSQQGTVLKSQANYNNEIGVPKTLLELGAEHTFAVIEMGMRARGEIALLTQIARPDVAVITNVGTAHIGRLGSELAIAQAKCELLAEMPSDSIAILNQDLPLLMETAATVWHGKTLTYGLDGGELHGQLTDPQTLDVAGWALPLPLPGRHNALNYLAALAVAKTLGVDWAPLAQGIAVTLPDGRAQRYELPNDVVLLDETYNAGVESMLASLQLLAQTPGTRRLAVLGTMKELGERSPEFHHRIGVAARELKLDRLLILADATEANAIAAGAEPLLSECFSSHAAVVERLQTLVQPGDRILFKASRAVGLDQVVKQFRDQHTQPQHPQNPQHELDQVVKQFRDQHK</sequence>
<dbReference type="InterPro" id="IPR004101">
    <property type="entry name" value="Mur_ligase_C"/>
</dbReference>
<dbReference type="Gene3D" id="3.90.190.20">
    <property type="entry name" value="Mur ligase, C-terminal domain"/>
    <property type="match status" value="1"/>
</dbReference>
<dbReference type="Gene3D" id="3.40.1390.10">
    <property type="entry name" value="MurE/MurF, N-terminal domain"/>
    <property type="match status" value="1"/>
</dbReference>
<evidence type="ECO:0000256" key="9">
    <source>
        <dbReference type="ARBA" id="ARBA00023316"/>
    </source>
</evidence>
<protein>
    <recommendedName>
        <fullName evidence="10 11">UDP-N-acetylmuramoyl-tripeptide--D-alanyl-D-alanine ligase</fullName>
        <ecNumber evidence="10 11">6.3.2.10</ecNumber>
    </recommendedName>
    <alternativeName>
        <fullName evidence="10">D-alanyl-D-alanine-adding enzyme</fullName>
    </alternativeName>
</protein>
<feature type="domain" description="Mur ligase C-terminal" evidence="13">
    <location>
        <begin position="319"/>
        <end position="442"/>
    </location>
</feature>
<keyword evidence="3 10" id="KW-0132">Cell division</keyword>
<keyword evidence="16" id="KW-1185">Reference proteome</keyword>
<dbReference type="PANTHER" id="PTHR43024">
    <property type="entry name" value="UDP-N-ACETYLMURAMOYL-TRIPEPTIDE--D-ALANYL-D-ALANINE LIGASE"/>
    <property type="match status" value="1"/>
</dbReference>
<evidence type="ECO:0000256" key="6">
    <source>
        <dbReference type="ARBA" id="ARBA00022960"/>
    </source>
</evidence>
<evidence type="ECO:0000259" key="13">
    <source>
        <dbReference type="Pfam" id="PF02875"/>
    </source>
</evidence>
<dbReference type="PANTHER" id="PTHR43024:SF1">
    <property type="entry name" value="UDP-N-ACETYLMURAMOYL-TRIPEPTIDE--D-ALANYL-D-ALANINE LIGASE"/>
    <property type="match status" value="1"/>
</dbReference>
<dbReference type="Pfam" id="PF08245">
    <property type="entry name" value="Mur_ligase_M"/>
    <property type="match status" value="1"/>
</dbReference>
<dbReference type="InterPro" id="IPR013221">
    <property type="entry name" value="Mur_ligase_cen"/>
</dbReference>
<evidence type="ECO:0000259" key="12">
    <source>
        <dbReference type="Pfam" id="PF01225"/>
    </source>
</evidence>
<evidence type="ECO:0000259" key="14">
    <source>
        <dbReference type="Pfam" id="PF08245"/>
    </source>
</evidence>
<keyword evidence="2 10" id="KW-0436">Ligase</keyword>
<dbReference type="Pfam" id="PF02875">
    <property type="entry name" value="Mur_ligase_C"/>
    <property type="match status" value="1"/>
</dbReference>
<keyword evidence="7 10" id="KW-0573">Peptidoglycan synthesis</keyword>
<dbReference type="SUPFAM" id="SSF63418">
    <property type="entry name" value="MurE/MurF N-terminal domain"/>
    <property type="match status" value="1"/>
</dbReference>
<dbReference type="EMBL" id="JAMPLM010000001">
    <property type="protein sequence ID" value="MEP1057061.1"/>
    <property type="molecule type" value="Genomic_DNA"/>
</dbReference>
<feature type="binding site" evidence="10">
    <location>
        <begin position="122"/>
        <end position="128"/>
    </location>
    <ligand>
        <name>ATP</name>
        <dbReference type="ChEBI" id="CHEBI:30616"/>
    </ligand>
</feature>
<organism evidence="15 16">
    <name type="scientific">Stenomitos frigidus AS-A4</name>
    <dbReference type="NCBI Taxonomy" id="2933935"/>
    <lineage>
        <taxon>Bacteria</taxon>
        <taxon>Bacillati</taxon>
        <taxon>Cyanobacteriota</taxon>
        <taxon>Cyanophyceae</taxon>
        <taxon>Leptolyngbyales</taxon>
        <taxon>Leptolyngbyaceae</taxon>
        <taxon>Stenomitos</taxon>
    </lineage>
</organism>
<dbReference type="InterPro" id="IPR036565">
    <property type="entry name" value="Mur-like_cat_sf"/>
</dbReference>
<dbReference type="SUPFAM" id="SSF53623">
    <property type="entry name" value="MurD-like peptide ligases, catalytic domain"/>
    <property type="match status" value="1"/>
</dbReference>
<dbReference type="InterPro" id="IPR005863">
    <property type="entry name" value="UDP-N-AcMur_synth"/>
</dbReference>